<evidence type="ECO:0000256" key="2">
    <source>
        <dbReference type="SAM" id="Phobius"/>
    </source>
</evidence>
<dbReference type="EMBL" id="RJJQ01000005">
    <property type="protein sequence ID" value="RNI23297.1"/>
    <property type="molecule type" value="Genomic_DNA"/>
</dbReference>
<evidence type="ECO:0000256" key="1">
    <source>
        <dbReference type="SAM" id="MobiDB-lite"/>
    </source>
</evidence>
<feature type="region of interest" description="Disordered" evidence="1">
    <location>
        <begin position="39"/>
        <end position="64"/>
    </location>
</feature>
<gene>
    <name evidence="4" type="ORF">EFY87_07705</name>
</gene>
<sequence>MLTEPKSGASACMPEATSLSTCERSRRVDMRAIRSPRRTCTGYSDLMPRPDASQRLAESKPKDGPSRGLIAGIIATVLVVIVVVAVFVTQANKSGAYSGPVPKGGTSNAKGLQAHPDVKLQAGAPTVDIYEDFQCPICGDLEKTNGAQILADAKAGKIKLVWHLMTFIEDNLQNAPASTIAANGLYCAADAGEAAAYHKATFAGQRSEDEEKDGNTYTLADLKKYGQQAGITGAALTKFNTCVDDRSYAKYVKATMTNAGKARVNTTPTVFINGKQVKPGSADYGTLLQTPNSFNSILAKYAK</sequence>
<comment type="caution">
    <text evidence="4">The sequence shown here is derived from an EMBL/GenBank/DDBJ whole genome shotgun (WGS) entry which is preliminary data.</text>
</comment>
<name>A0A3M9MDT2_9MICO</name>
<organism evidence="4 5">
    <name type="scientific">Flexivirga caeni</name>
    <dbReference type="NCBI Taxonomy" id="2294115"/>
    <lineage>
        <taxon>Bacteria</taxon>
        <taxon>Bacillati</taxon>
        <taxon>Actinomycetota</taxon>
        <taxon>Actinomycetes</taxon>
        <taxon>Micrococcales</taxon>
        <taxon>Dermacoccaceae</taxon>
        <taxon>Flexivirga</taxon>
    </lineage>
</organism>
<dbReference type="Gene3D" id="3.40.30.10">
    <property type="entry name" value="Glutaredoxin"/>
    <property type="match status" value="1"/>
</dbReference>
<dbReference type="AlphaFoldDB" id="A0A3M9MDT2"/>
<dbReference type="CDD" id="cd02972">
    <property type="entry name" value="DsbA_family"/>
    <property type="match status" value="1"/>
</dbReference>
<proteinExistence type="predicted"/>
<keyword evidence="5" id="KW-1185">Reference proteome</keyword>
<keyword evidence="2" id="KW-0812">Transmembrane</keyword>
<protein>
    <recommendedName>
        <fullName evidence="3">Thioredoxin-like fold domain-containing protein</fullName>
    </recommendedName>
</protein>
<dbReference type="InterPro" id="IPR012336">
    <property type="entry name" value="Thioredoxin-like_fold"/>
</dbReference>
<dbReference type="InterPro" id="IPR036249">
    <property type="entry name" value="Thioredoxin-like_sf"/>
</dbReference>
<feature type="domain" description="Thioredoxin-like fold" evidence="3">
    <location>
        <begin position="125"/>
        <end position="279"/>
    </location>
</feature>
<keyword evidence="2" id="KW-1133">Transmembrane helix</keyword>
<feature type="transmembrane region" description="Helical" evidence="2">
    <location>
        <begin position="69"/>
        <end position="88"/>
    </location>
</feature>
<dbReference type="Proteomes" id="UP000271678">
    <property type="component" value="Unassembled WGS sequence"/>
</dbReference>
<dbReference type="Pfam" id="PF13462">
    <property type="entry name" value="Thioredoxin_4"/>
    <property type="match status" value="1"/>
</dbReference>
<evidence type="ECO:0000313" key="4">
    <source>
        <dbReference type="EMBL" id="RNI23297.1"/>
    </source>
</evidence>
<reference evidence="4 5" key="1">
    <citation type="submission" date="2018-11" db="EMBL/GenBank/DDBJ databases">
        <title>Draft genome of Simplicispira Flexivirga sp. BO-16.</title>
        <authorList>
            <person name="Im W.T."/>
        </authorList>
    </citation>
    <scope>NUCLEOTIDE SEQUENCE [LARGE SCALE GENOMIC DNA]</scope>
    <source>
        <strain evidence="4 5">BO-16</strain>
    </source>
</reference>
<dbReference type="SUPFAM" id="SSF52833">
    <property type="entry name" value="Thioredoxin-like"/>
    <property type="match status" value="1"/>
</dbReference>
<keyword evidence="2" id="KW-0472">Membrane</keyword>
<evidence type="ECO:0000313" key="5">
    <source>
        <dbReference type="Proteomes" id="UP000271678"/>
    </source>
</evidence>
<evidence type="ECO:0000259" key="3">
    <source>
        <dbReference type="Pfam" id="PF13462"/>
    </source>
</evidence>
<accession>A0A3M9MDT2</accession>